<dbReference type="PANTHER" id="PTHR13130:SF4">
    <property type="entry name" value="MEDIATOR OF RNA POLYMERASE II TRANSCRIPTION SUBUNIT 27"/>
    <property type="match status" value="1"/>
</dbReference>
<dbReference type="STRING" id="68775.A0A5C3MIU6"/>
<feature type="region of interest" description="Disordered" evidence="6">
    <location>
        <begin position="83"/>
        <end position="125"/>
    </location>
</feature>
<organism evidence="7 8">
    <name type="scientific">Crucibulum laeve</name>
    <dbReference type="NCBI Taxonomy" id="68775"/>
    <lineage>
        <taxon>Eukaryota</taxon>
        <taxon>Fungi</taxon>
        <taxon>Dikarya</taxon>
        <taxon>Basidiomycota</taxon>
        <taxon>Agaricomycotina</taxon>
        <taxon>Agaricomycetes</taxon>
        <taxon>Agaricomycetidae</taxon>
        <taxon>Agaricales</taxon>
        <taxon>Agaricineae</taxon>
        <taxon>Nidulariaceae</taxon>
        <taxon>Crucibulum</taxon>
    </lineage>
</organism>
<evidence type="ECO:0000256" key="2">
    <source>
        <dbReference type="ARBA" id="ARBA00008048"/>
    </source>
</evidence>
<dbReference type="GO" id="GO:0006357">
    <property type="term" value="P:regulation of transcription by RNA polymerase II"/>
    <property type="evidence" value="ECO:0007669"/>
    <property type="project" value="TreeGrafter"/>
</dbReference>
<evidence type="ECO:0000313" key="7">
    <source>
        <dbReference type="EMBL" id="TFK44593.1"/>
    </source>
</evidence>
<evidence type="ECO:0000313" key="8">
    <source>
        <dbReference type="Proteomes" id="UP000308652"/>
    </source>
</evidence>
<reference evidence="7 8" key="1">
    <citation type="journal article" date="2019" name="Nat. Ecol. Evol.">
        <title>Megaphylogeny resolves global patterns of mushroom evolution.</title>
        <authorList>
            <person name="Varga T."/>
            <person name="Krizsan K."/>
            <person name="Foldi C."/>
            <person name="Dima B."/>
            <person name="Sanchez-Garcia M."/>
            <person name="Sanchez-Ramirez S."/>
            <person name="Szollosi G.J."/>
            <person name="Szarkandi J.G."/>
            <person name="Papp V."/>
            <person name="Albert L."/>
            <person name="Andreopoulos W."/>
            <person name="Angelini C."/>
            <person name="Antonin V."/>
            <person name="Barry K.W."/>
            <person name="Bougher N.L."/>
            <person name="Buchanan P."/>
            <person name="Buyck B."/>
            <person name="Bense V."/>
            <person name="Catcheside P."/>
            <person name="Chovatia M."/>
            <person name="Cooper J."/>
            <person name="Damon W."/>
            <person name="Desjardin D."/>
            <person name="Finy P."/>
            <person name="Geml J."/>
            <person name="Haridas S."/>
            <person name="Hughes K."/>
            <person name="Justo A."/>
            <person name="Karasinski D."/>
            <person name="Kautmanova I."/>
            <person name="Kiss B."/>
            <person name="Kocsube S."/>
            <person name="Kotiranta H."/>
            <person name="LaButti K.M."/>
            <person name="Lechner B.E."/>
            <person name="Liimatainen K."/>
            <person name="Lipzen A."/>
            <person name="Lukacs Z."/>
            <person name="Mihaltcheva S."/>
            <person name="Morgado L.N."/>
            <person name="Niskanen T."/>
            <person name="Noordeloos M.E."/>
            <person name="Ohm R.A."/>
            <person name="Ortiz-Santana B."/>
            <person name="Ovrebo C."/>
            <person name="Racz N."/>
            <person name="Riley R."/>
            <person name="Savchenko A."/>
            <person name="Shiryaev A."/>
            <person name="Soop K."/>
            <person name="Spirin V."/>
            <person name="Szebenyi C."/>
            <person name="Tomsovsky M."/>
            <person name="Tulloss R.E."/>
            <person name="Uehling J."/>
            <person name="Grigoriev I.V."/>
            <person name="Vagvolgyi C."/>
            <person name="Papp T."/>
            <person name="Martin F.M."/>
            <person name="Miettinen O."/>
            <person name="Hibbett D.S."/>
            <person name="Nagy L.G."/>
        </authorList>
    </citation>
    <scope>NUCLEOTIDE SEQUENCE [LARGE SCALE GENOMIC DNA]</scope>
    <source>
        <strain evidence="7 8">CBS 166.37</strain>
    </source>
</reference>
<gene>
    <name evidence="7" type="ORF">BDQ12DRAFT_26839</name>
</gene>
<evidence type="ECO:0008006" key="9">
    <source>
        <dbReference type="Google" id="ProtNLM"/>
    </source>
</evidence>
<dbReference type="AlphaFoldDB" id="A0A5C3MIU6"/>
<evidence type="ECO:0000256" key="1">
    <source>
        <dbReference type="ARBA" id="ARBA00004123"/>
    </source>
</evidence>
<dbReference type="OrthoDB" id="10261040at2759"/>
<keyword evidence="3" id="KW-0805">Transcription regulation</keyword>
<sequence length="303" mass="34066">MDEITTSETHLSALKNRIETLTSLYDRIQTLRQVPTLLLRPPAQSTAFTLPPELDIRAGFQQLKEATDIIQSDATQEALRQARDSLKADDTGLNTNPRRENRKRKRPPTPESTQPYVNVPQKGSRSFPLLDASMEPLKSSQLVDYVRAFNRNHTSRLHIWKRTSGGNAAQLPRVIRMMIPDVLIAYITVAYNGDAFTIMVETVTLFGPREKKAPHSQSGYVVYQTLSQQIAKILHSEPSVPFQGVISLLCSYESLFIERCSSCQRVLSMEGHVPPVVRIWKEDNIDSGGGAQVAWEARHITCL</sequence>
<evidence type="ECO:0000256" key="6">
    <source>
        <dbReference type="SAM" id="MobiDB-lite"/>
    </source>
</evidence>
<dbReference type="Proteomes" id="UP000308652">
    <property type="component" value="Unassembled WGS sequence"/>
</dbReference>
<keyword evidence="4" id="KW-0804">Transcription</keyword>
<proteinExistence type="inferred from homology"/>
<dbReference type="GO" id="GO:0003713">
    <property type="term" value="F:transcription coactivator activity"/>
    <property type="evidence" value="ECO:0007669"/>
    <property type="project" value="TreeGrafter"/>
</dbReference>
<evidence type="ECO:0000256" key="4">
    <source>
        <dbReference type="ARBA" id="ARBA00023163"/>
    </source>
</evidence>
<keyword evidence="8" id="KW-1185">Reference proteome</keyword>
<dbReference type="GO" id="GO:0016592">
    <property type="term" value="C:mediator complex"/>
    <property type="evidence" value="ECO:0007669"/>
    <property type="project" value="InterPro"/>
</dbReference>
<dbReference type="EMBL" id="ML213590">
    <property type="protein sequence ID" value="TFK44593.1"/>
    <property type="molecule type" value="Genomic_DNA"/>
</dbReference>
<evidence type="ECO:0000256" key="5">
    <source>
        <dbReference type="ARBA" id="ARBA00023242"/>
    </source>
</evidence>
<evidence type="ECO:0000256" key="3">
    <source>
        <dbReference type="ARBA" id="ARBA00023015"/>
    </source>
</evidence>
<dbReference type="Pfam" id="PF11571">
    <property type="entry name" value="Med27"/>
    <property type="match status" value="1"/>
</dbReference>
<protein>
    <recommendedName>
        <fullName evidence="9">Mediator complex subunit 27</fullName>
    </recommendedName>
</protein>
<keyword evidence="5" id="KW-0539">Nucleus</keyword>
<accession>A0A5C3MIU6</accession>
<comment type="subcellular location">
    <subcellularLocation>
        <location evidence="1">Nucleus</location>
    </subcellularLocation>
</comment>
<feature type="compositionally biased region" description="Polar residues" evidence="6">
    <location>
        <begin position="112"/>
        <end position="124"/>
    </location>
</feature>
<name>A0A5C3MIU6_9AGAR</name>
<dbReference type="PANTHER" id="PTHR13130">
    <property type="entry name" value="34 KDA TRANSCRIPTIONAL CO-ACTIVATOR-RELATED"/>
    <property type="match status" value="1"/>
</dbReference>
<comment type="similarity">
    <text evidence="2">Belongs to the Mediator complex subunit 27 family.</text>
</comment>
<dbReference type="InterPro" id="IPR021627">
    <property type="entry name" value="Mediator_Med27"/>
</dbReference>